<dbReference type="EMBL" id="MU005779">
    <property type="protein sequence ID" value="KAF2705217.1"/>
    <property type="molecule type" value="Genomic_DNA"/>
</dbReference>
<name>A0A6G1JYH4_9PLEO</name>
<evidence type="ECO:0000256" key="7">
    <source>
        <dbReference type="ARBA" id="ARBA00023242"/>
    </source>
</evidence>
<comment type="similarity">
    <text evidence="3 8">Belongs to the CGR1 family.</text>
</comment>
<sequence length="118" mass="13825">MSADTKTASAPGAVPLAAGMRVNGKQWHQTKTAFRPRSNQTSFEKRTEERKALAAVKAKEKEMKDEKEAARQERVEKIRTKRAAKEERVRYQAMEEKMHKKRVERVKRREKRNKMLKS</sequence>
<dbReference type="GO" id="GO:0006364">
    <property type="term" value="P:rRNA processing"/>
    <property type="evidence" value="ECO:0007669"/>
    <property type="project" value="UniProtKB-UniRule"/>
</dbReference>
<gene>
    <name evidence="10" type="ORF">K504DRAFT_460477</name>
</gene>
<keyword evidence="4 8" id="KW-0690">Ribosome biogenesis</keyword>
<feature type="compositionally biased region" description="Basic residues" evidence="9">
    <location>
        <begin position="99"/>
        <end position="118"/>
    </location>
</feature>
<keyword evidence="6" id="KW-0175">Coiled coil</keyword>
<evidence type="ECO:0000256" key="2">
    <source>
        <dbReference type="ARBA" id="ARBA00004604"/>
    </source>
</evidence>
<evidence type="ECO:0000256" key="9">
    <source>
        <dbReference type="SAM" id="MobiDB-lite"/>
    </source>
</evidence>
<evidence type="ECO:0000256" key="1">
    <source>
        <dbReference type="ARBA" id="ARBA00004090"/>
    </source>
</evidence>
<accession>A0A6G1JYH4</accession>
<protein>
    <recommendedName>
        <fullName evidence="8">rRNA-processing protein</fullName>
    </recommendedName>
</protein>
<evidence type="ECO:0000256" key="4">
    <source>
        <dbReference type="ARBA" id="ARBA00022517"/>
    </source>
</evidence>
<dbReference type="GO" id="GO:0005730">
    <property type="term" value="C:nucleolus"/>
    <property type="evidence" value="ECO:0007669"/>
    <property type="project" value="UniProtKB-SubCell"/>
</dbReference>
<comment type="function">
    <text evidence="1 8">Involved in nucleolar integrity and required for processing of the pre-rRNA for the 60S ribosome subunit.</text>
</comment>
<keyword evidence="7 8" id="KW-0539">Nucleus</keyword>
<evidence type="ECO:0000256" key="6">
    <source>
        <dbReference type="ARBA" id="ARBA00023054"/>
    </source>
</evidence>
<dbReference type="InterPro" id="IPR005579">
    <property type="entry name" value="Cgr1-like"/>
</dbReference>
<evidence type="ECO:0000256" key="5">
    <source>
        <dbReference type="ARBA" id="ARBA00022552"/>
    </source>
</evidence>
<comment type="subcellular location">
    <subcellularLocation>
        <location evidence="2 8">Nucleus</location>
        <location evidence="2 8">Nucleolus</location>
    </subcellularLocation>
</comment>
<dbReference type="Proteomes" id="UP000799428">
    <property type="component" value="Unassembled WGS sequence"/>
</dbReference>
<keyword evidence="5 8" id="KW-0698">rRNA processing</keyword>
<dbReference type="Pfam" id="PF03879">
    <property type="entry name" value="Cgr1"/>
    <property type="match status" value="1"/>
</dbReference>
<evidence type="ECO:0000256" key="3">
    <source>
        <dbReference type="ARBA" id="ARBA00007869"/>
    </source>
</evidence>
<organism evidence="10 11">
    <name type="scientific">Pleomassaria siparia CBS 279.74</name>
    <dbReference type="NCBI Taxonomy" id="1314801"/>
    <lineage>
        <taxon>Eukaryota</taxon>
        <taxon>Fungi</taxon>
        <taxon>Dikarya</taxon>
        <taxon>Ascomycota</taxon>
        <taxon>Pezizomycotina</taxon>
        <taxon>Dothideomycetes</taxon>
        <taxon>Pleosporomycetidae</taxon>
        <taxon>Pleosporales</taxon>
        <taxon>Pleomassariaceae</taxon>
        <taxon>Pleomassaria</taxon>
    </lineage>
</organism>
<keyword evidence="11" id="KW-1185">Reference proteome</keyword>
<feature type="region of interest" description="Disordered" evidence="9">
    <location>
        <begin position="92"/>
        <end position="118"/>
    </location>
</feature>
<proteinExistence type="inferred from homology"/>
<evidence type="ECO:0000313" key="10">
    <source>
        <dbReference type="EMBL" id="KAF2705217.1"/>
    </source>
</evidence>
<dbReference type="OrthoDB" id="3942380at2759"/>
<evidence type="ECO:0000256" key="8">
    <source>
        <dbReference type="RuleBase" id="RU363084"/>
    </source>
</evidence>
<dbReference type="AlphaFoldDB" id="A0A6G1JYH4"/>
<reference evidence="10" key="1">
    <citation type="journal article" date="2020" name="Stud. Mycol.">
        <title>101 Dothideomycetes genomes: a test case for predicting lifestyles and emergence of pathogens.</title>
        <authorList>
            <person name="Haridas S."/>
            <person name="Albert R."/>
            <person name="Binder M."/>
            <person name="Bloem J."/>
            <person name="Labutti K."/>
            <person name="Salamov A."/>
            <person name="Andreopoulos B."/>
            <person name="Baker S."/>
            <person name="Barry K."/>
            <person name="Bills G."/>
            <person name="Bluhm B."/>
            <person name="Cannon C."/>
            <person name="Castanera R."/>
            <person name="Culley D."/>
            <person name="Daum C."/>
            <person name="Ezra D."/>
            <person name="Gonzalez J."/>
            <person name="Henrissat B."/>
            <person name="Kuo A."/>
            <person name="Liang C."/>
            <person name="Lipzen A."/>
            <person name="Lutzoni F."/>
            <person name="Magnuson J."/>
            <person name="Mondo S."/>
            <person name="Nolan M."/>
            <person name="Ohm R."/>
            <person name="Pangilinan J."/>
            <person name="Park H.-J."/>
            <person name="Ramirez L."/>
            <person name="Alfaro M."/>
            <person name="Sun H."/>
            <person name="Tritt A."/>
            <person name="Yoshinaga Y."/>
            <person name="Zwiers L.-H."/>
            <person name="Turgeon B."/>
            <person name="Goodwin S."/>
            <person name="Spatafora J."/>
            <person name="Crous P."/>
            <person name="Grigoriev I."/>
        </authorList>
    </citation>
    <scope>NUCLEOTIDE SEQUENCE</scope>
    <source>
        <strain evidence="10">CBS 279.74</strain>
    </source>
</reference>
<evidence type="ECO:0000313" key="11">
    <source>
        <dbReference type="Proteomes" id="UP000799428"/>
    </source>
</evidence>